<evidence type="ECO:0000313" key="1">
    <source>
        <dbReference type="EMBL" id="KQK17883.1"/>
    </source>
</evidence>
<organism evidence="1">
    <name type="scientific">Brachypodium distachyon</name>
    <name type="common">Purple false brome</name>
    <name type="synonym">Trachynia distachya</name>
    <dbReference type="NCBI Taxonomy" id="15368"/>
    <lineage>
        <taxon>Eukaryota</taxon>
        <taxon>Viridiplantae</taxon>
        <taxon>Streptophyta</taxon>
        <taxon>Embryophyta</taxon>
        <taxon>Tracheophyta</taxon>
        <taxon>Spermatophyta</taxon>
        <taxon>Magnoliopsida</taxon>
        <taxon>Liliopsida</taxon>
        <taxon>Poales</taxon>
        <taxon>Poaceae</taxon>
        <taxon>BOP clade</taxon>
        <taxon>Pooideae</taxon>
        <taxon>Stipodae</taxon>
        <taxon>Brachypodieae</taxon>
        <taxon>Brachypodium</taxon>
    </lineage>
</organism>
<reference evidence="1" key="2">
    <citation type="submission" date="2017-06" db="EMBL/GenBank/DDBJ databases">
        <title>WGS assembly of Brachypodium distachyon.</title>
        <authorList>
            <consortium name="The International Brachypodium Initiative"/>
            <person name="Lucas S."/>
            <person name="Harmon-Smith M."/>
            <person name="Lail K."/>
            <person name="Tice H."/>
            <person name="Grimwood J."/>
            <person name="Bruce D."/>
            <person name="Barry K."/>
            <person name="Shu S."/>
            <person name="Lindquist E."/>
            <person name="Wang M."/>
            <person name="Pitluck S."/>
            <person name="Vogel J.P."/>
            <person name="Garvin D.F."/>
            <person name="Mockler T.C."/>
            <person name="Schmutz J."/>
            <person name="Rokhsar D."/>
            <person name="Bevan M.W."/>
        </authorList>
    </citation>
    <scope>NUCLEOTIDE SEQUENCE</scope>
    <source>
        <strain evidence="1">Bd21</strain>
    </source>
</reference>
<evidence type="ECO:0000313" key="3">
    <source>
        <dbReference type="Proteomes" id="UP000008810"/>
    </source>
</evidence>
<evidence type="ECO:0000313" key="2">
    <source>
        <dbReference type="EnsemblPlants" id="KQK17883"/>
    </source>
</evidence>
<dbReference type="Proteomes" id="UP000008810">
    <property type="component" value="Chromosome 1"/>
</dbReference>
<dbReference type="EnsemblPlants" id="KQK17883">
    <property type="protein sequence ID" value="KQK17883"/>
    <property type="gene ID" value="BRADI_1g37365v3"/>
</dbReference>
<dbReference type="InParanoid" id="A0A0Q3JJW6"/>
<gene>
    <name evidence="1" type="ORF">BRADI_1g37365v3</name>
</gene>
<protein>
    <submittedName>
        <fullName evidence="1 2">Uncharacterized protein</fullName>
    </submittedName>
</protein>
<dbReference type="EMBL" id="CM000880">
    <property type="protein sequence ID" value="KQK17883.1"/>
    <property type="molecule type" value="Genomic_DNA"/>
</dbReference>
<proteinExistence type="predicted"/>
<reference evidence="1 2" key="1">
    <citation type="journal article" date="2010" name="Nature">
        <title>Genome sequencing and analysis of the model grass Brachypodium distachyon.</title>
        <authorList>
            <consortium name="International Brachypodium Initiative"/>
        </authorList>
    </citation>
    <scope>NUCLEOTIDE SEQUENCE [LARGE SCALE GENOMIC DNA]</scope>
    <source>
        <strain evidence="1 2">Bd21</strain>
    </source>
</reference>
<reference evidence="2" key="3">
    <citation type="submission" date="2018-08" db="UniProtKB">
        <authorList>
            <consortium name="EnsemblPlants"/>
        </authorList>
    </citation>
    <scope>IDENTIFICATION</scope>
    <source>
        <strain evidence="2">cv. Bd21</strain>
    </source>
</reference>
<keyword evidence="3" id="KW-1185">Reference proteome</keyword>
<dbReference type="OrthoDB" id="689430at2759"/>
<dbReference type="Gramene" id="KQK17883">
    <property type="protein sequence ID" value="KQK17883"/>
    <property type="gene ID" value="BRADI_1g37365v3"/>
</dbReference>
<dbReference type="AlphaFoldDB" id="A0A0Q3JJW6"/>
<sequence>MFNCSVARFVWQVTGCALGLRNLPVSMENLVGSWGASFPPGHRKLAFCGAAAILWTLWKSRNNACFRKQYPQDPAAIIFNLCHNLNSWALLQIEAKKAWRTGARGLDKFWSKPSPGVKDARRWEGGSQADGVLFRRSWCRVL</sequence>
<accession>A0A0Q3JJW6</accession>
<name>A0A0Q3JJW6_BRADI</name>